<dbReference type="AlphaFoldDB" id="A0A7W8CWM8"/>
<evidence type="ECO:0000313" key="4">
    <source>
        <dbReference type="EMBL" id="MBB5182970.1"/>
    </source>
</evidence>
<dbReference type="SUPFAM" id="SSF51735">
    <property type="entry name" value="NAD(P)-binding Rossmann-fold domains"/>
    <property type="match status" value="1"/>
</dbReference>
<name>A0A7W8CWM8_9FIRM</name>
<dbReference type="Pfam" id="PF00106">
    <property type="entry name" value="adh_short"/>
    <property type="match status" value="1"/>
</dbReference>
<dbReference type="EMBL" id="JACHHK010000003">
    <property type="protein sequence ID" value="MBB5182970.1"/>
    <property type="molecule type" value="Genomic_DNA"/>
</dbReference>
<reference evidence="4 5" key="1">
    <citation type="submission" date="2020-08" db="EMBL/GenBank/DDBJ databases">
        <title>Genomic Encyclopedia of Type Strains, Phase IV (KMG-IV): sequencing the most valuable type-strain genomes for metagenomic binning, comparative biology and taxonomic classification.</title>
        <authorList>
            <person name="Goeker M."/>
        </authorList>
    </citation>
    <scope>NUCLEOTIDE SEQUENCE [LARGE SCALE GENOMIC DNA]</scope>
    <source>
        <strain evidence="4 5">DSM 25799</strain>
    </source>
</reference>
<proteinExistence type="inferred from homology"/>
<keyword evidence="2" id="KW-0560">Oxidoreductase</keyword>
<comment type="similarity">
    <text evidence="1 3">Belongs to the short-chain dehydrogenases/reductases (SDR) family.</text>
</comment>
<evidence type="ECO:0000313" key="5">
    <source>
        <dbReference type="Proteomes" id="UP000539953"/>
    </source>
</evidence>
<sequence length="274" mass="29921">MKTWLITGCSDGLGKGIAQAVLENGDRAVVTARDAEHVRHFETEYPQQALALALDLSRAESIEEAVDAAQQFGPIDVLVNNAGHGYRAAIEESEPEAVRELFETNFFGPMHLIHALLPSMRQAHSGLIINVTSIGALRGALGNGYYSASKGAMELATEALGLEVRHLGIRTMCVEPGAMRTGFYGSRMGGTHHTIADYDPLAKRYRKEEIDGSAKQPDDPMRCGRIIYEIAKSGADVHHLLLGSDAVRVAENYYTNRLHEIGAWKTVSEEADFE</sequence>
<dbReference type="PANTHER" id="PTHR43976:SF16">
    <property type="entry name" value="SHORT-CHAIN DEHYDROGENASE_REDUCTASE FAMILY PROTEIN"/>
    <property type="match status" value="1"/>
</dbReference>
<dbReference type="RefSeq" id="WP_183328133.1">
    <property type="nucleotide sequence ID" value="NZ_JACHHK010000003.1"/>
</dbReference>
<accession>A0A7W8CWM8</accession>
<keyword evidence="5" id="KW-1185">Reference proteome</keyword>
<protein>
    <submittedName>
        <fullName evidence="4">NAD(P)-dependent dehydrogenase (Short-subunit alcohol dehydrogenase family)</fullName>
    </submittedName>
</protein>
<dbReference type="GO" id="GO:0016491">
    <property type="term" value="F:oxidoreductase activity"/>
    <property type="evidence" value="ECO:0007669"/>
    <property type="project" value="UniProtKB-KW"/>
</dbReference>
<dbReference type="PRINTS" id="PR00081">
    <property type="entry name" value="GDHRDH"/>
</dbReference>
<dbReference type="PRINTS" id="PR00080">
    <property type="entry name" value="SDRFAMILY"/>
</dbReference>
<gene>
    <name evidence="4" type="ORF">HNQ47_000990</name>
</gene>
<evidence type="ECO:0000256" key="3">
    <source>
        <dbReference type="RuleBase" id="RU000363"/>
    </source>
</evidence>
<dbReference type="CDD" id="cd05374">
    <property type="entry name" value="17beta-HSD-like_SDR_c"/>
    <property type="match status" value="1"/>
</dbReference>
<dbReference type="Proteomes" id="UP000539953">
    <property type="component" value="Unassembled WGS sequence"/>
</dbReference>
<dbReference type="InterPro" id="IPR036291">
    <property type="entry name" value="NAD(P)-bd_dom_sf"/>
</dbReference>
<evidence type="ECO:0000256" key="2">
    <source>
        <dbReference type="ARBA" id="ARBA00023002"/>
    </source>
</evidence>
<dbReference type="InterPro" id="IPR002347">
    <property type="entry name" value="SDR_fam"/>
</dbReference>
<dbReference type="PANTHER" id="PTHR43976">
    <property type="entry name" value="SHORT CHAIN DEHYDROGENASE"/>
    <property type="match status" value="1"/>
</dbReference>
<comment type="caution">
    <text evidence="4">The sequence shown here is derived from an EMBL/GenBank/DDBJ whole genome shotgun (WGS) entry which is preliminary data.</text>
</comment>
<organism evidence="4 5">
    <name type="scientific">Catenisphaera adipataccumulans</name>
    <dbReference type="NCBI Taxonomy" id="700500"/>
    <lineage>
        <taxon>Bacteria</taxon>
        <taxon>Bacillati</taxon>
        <taxon>Bacillota</taxon>
        <taxon>Erysipelotrichia</taxon>
        <taxon>Erysipelotrichales</taxon>
        <taxon>Erysipelotrichaceae</taxon>
        <taxon>Catenisphaera</taxon>
    </lineage>
</organism>
<evidence type="ECO:0000256" key="1">
    <source>
        <dbReference type="ARBA" id="ARBA00006484"/>
    </source>
</evidence>
<dbReference type="InterPro" id="IPR051911">
    <property type="entry name" value="SDR_oxidoreductase"/>
</dbReference>
<dbReference type="Gene3D" id="3.40.50.720">
    <property type="entry name" value="NAD(P)-binding Rossmann-like Domain"/>
    <property type="match status" value="1"/>
</dbReference>